<keyword evidence="9" id="KW-0576">Peroxisome</keyword>
<dbReference type="GO" id="GO:0003985">
    <property type="term" value="F:acetyl-CoA C-acetyltransferase activity"/>
    <property type="evidence" value="ECO:0007669"/>
    <property type="project" value="UniProtKB-EC"/>
</dbReference>
<evidence type="ECO:0000313" key="23">
    <source>
        <dbReference type="Proteomes" id="UP000694386"/>
    </source>
</evidence>
<evidence type="ECO:0000256" key="7">
    <source>
        <dbReference type="ARBA" id="ARBA00022990"/>
    </source>
</evidence>
<sequence length="408" mass="42468">MHRLQVVLGHLAGRPESSSALQAAPCSAGFPQASASDVVVVHGRRTPIGRAGRGGFKDTTPDELLSAVLTAVLQDVRLKFLSTGNVLQPGAGAIMARIAQFLSDIPETVPLSTINRQCSSGLQAVANIAGAREVESMSLSERGNPGNVSSRLLENEKARDCLIPMGITSENVAEQFGISRQKQDAFALASQQKAARAQSRGCFRAEIVPVTTTILDDKGNKKTVTVSQDEGVRPSTTMEGLAKLKPAFKDGGSTTAGNSSQVSDGAAAVLLARRSKAEELGLPILGVLRSYAVVGVPPDIMGIGPAYAIPAALQKAGLTVNDIDIFEINEAFASQAVYCVEKLGIPAEKVNPLGGAIALGHPLGCTGARQVVTLLNELKRRGKRAYGVVSMCIGTGMGAAAVFEYPGN</sequence>
<evidence type="ECO:0000256" key="10">
    <source>
        <dbReference type="ARBA" id="ARBA00023315"/>
    </source>
</evidence>
<dbReference type="PANTHER" id="PTHR43853:SF8">
    <property type="entry name" value="3-KETOACYL-COA THIOLASE, PEROXISOMAL"/>
    <property type="match status" value="1"/>
</dbReference>
<feature type="domain" description="Thiolase N-terminal" evidence="20">
    <location>
        <begin position="38"/>
        <end position="274"/>
    </location>
</feature>
<keyword evidence="4 19" id="KW-0808">Transferase</keyword>
<dbReference type="Ensembl" id="ENSCGRT00001030731.1">
    <property type="protein sequence ID" value="ENSCGRP00001026485.1"/>
    <property type="gene ID" value="ENSCGRG00001023781.1"/>
</dbReference>
<evidence type="ECO:0000256" key="3">
    <source>
        <dbReference type="ARBA" id="ARBA00010982"/>
    </source>
</evidence>
<keyword evidence="6" id="KW-0809">Transit peptide</keyword>
<evidence type="ECO:0000256" key="14">
    <source>
        <dbReference type="ARBA" id="ARBA00048001"/>
    </source>
</evidence>
<evidence type="ECO:0000256" key="4">
    <source>
        <dbReference type="ARBA" id="ARBA00022679"/>
    </source>
</evidence>
<dbReference type="InterPro" id="IPR020613">
    <property type="entry name" value="Thiolase_CS"/>
</dbReference>
<feature type="domain" description="Thiolase C-terminal" evidence="21">
    <location>
        <begin position="283"/>
        <end position="404"/>
    </location>
</feature>
<dbReference type="Pfam" id="PF02803">
    <property type="entry name" value="Thiolase_C"/>
    <property type="match status" value="1"/>
</dbReference>
<evidence type="ECO:0000256" key="18">
    <source>
        <dbReference type="PIRSR" id="PIRSR000429-1"/>
    </source>
</evidence>
<comment type="catalytic activity">
    <reaction evidence="12">
        <text>2 acetyl-CoA = acetoacetyl-CoA + CoA</text>
        <dbReference type="Rhea" id="RHEA:21036"/>
        <dbReference type="ChEBI" id="CHEBI:57286"/>
        <dbReference type="ChEBI" id="CHEBI:57287"/>
        <dbReference type="ChEBI" id="CHEBI:57288"/>
        <dbReference type="EC" id="2.3.1.9"/>
    </reaction>
    <physiologicalReaction direction="right-to-left" evidence="12">
        <dbReference type="Rhea" id="RHEA:21038"/>
    </physiologicalReaction>
</comment>
<evidence type="ECO:0000256" key="19">
    <source>
        <dbReference type="RuleBase" id="RU003557"/>
    </source>
</evidence>
<dbReference type="CDD" id="cd00751">
    <property type="entry name" value="thiolase"/>
    <property type="match status" value="1"/>
</dbReference>
<dbReference type="PROSITE" id="PS00099">
    <property type="entry name" value="THIOLASE_3"/>
    <property type="match status" value="1"/>
</dbReference>
<dbReference type="InterPro" id="IPR020610">
    <property type="entry name" value="Thiolase_AS"/>
</dbReference>
<dbReference type="PIRSF" id="PIRSF000429">
    <property type="entry name" value="Ac-CoA_Ac_transf"/>
    <property type="match status" value="1"/>
</dbReference>
<evidence type="ECO:0000313" key="22">
    <source>
        <dbReference type="Ensembl" id="ENSCGRP00001026485.1"/>
    </source>
</evidence>
<comment type="subcellular location">
    <subcellularLocation>
        <location evidence="1">Peroxisome</location>
    </subcellularLocation>
</comment>
<feature type="active site" description="Proton acceptor" evidence="18">
    <location>
        <position position="392"/>
    </location>
</feature>
<dbReference type="NCBIfam" id="TIGR01930">
    <property type="entry name" value="AcCoA-C-Actrans"/>
    <property type="match status" value="1"/>
</dbReference>
<evidence type="ECO:0000256" key="11">
    <source>
        <dbReference type="ARBA" id="ARBA00036770"/>
    </source>
</evidence>
<dbReference type="GO" id="GO:0010124">
    <property type="term" value="P:phenylacetate catabolic process"/>
    <property type="evidence" value="ECO:0007669"/>
    <property type="project" value="TreeGrafter"/>
</dbReference>
<feature type="active site" description="Acyl-thioester intermediate" evidence="18">
    <location>
        <position position="118"/>
    </location>
</feature>
<comment type="catalytic activity">
    <reaction evidence="15">
        <text>an acyl-CoA + acetyl-CoA = a 3-oxoacyl-CoA + CoA</text>
        <dbReference type="Rhea" id="RHEA:21564"/>
        <dbReference type="ChEBI" id="CHEBI:57287"/>
        <dbReference type="ChEBI" id="CHEBI:57288"/>
        <dbReference type="ChEBI" id="CHEBI:58342"/>
        <dbReference type="ChEBI" id="CHEBI:90726"/>
        <dbReference type="EC" id="2.3.1.16"/>
    </reaction>
    <physiologicalReaction direction="right-to-left" evidence="15">
        <dbReference type="Rhea" id="RHEA:21566"/>
    </physiologicalReaction>
</comment>
<keyword evidence="10 19" id="KW-0012">Acyltransferase</keyword>
<organism evidence="22 23">
    <name type="scientific">Cricetulus griseus</name>
    <name type="common">Chinese hamster</name>
    <name type="synonym">Cricetulus barabensis griseus</name>
    <dbReference type="NCBI Taxonomy" id="10029"/>
    <lineage>
        <taxon>Eukaryota</taxon>
        <taxon>Metazoa</taxon>
        <taxon>Chordata</taxon>
        <taxon>Craniata</taxon>
        <taxon>Vertebrata</taxon>
        <taxon>Euteleostomi</taxon>
        <taxon>Mammalia</taxon>
        <taxon>Eutheria</taxon>
        <taxon>Euarchontoglires</taxon>
        <taxon>Glires</taxon>
        <taxon>Rodentia</taxon>
        <taxon>Myomorpha</taxon>
        <taxon>Muroidea</taxon>
        <taxon>Cricetidae</taxon>
        <taxon>Cricetinae</taxon>
        <taxon>Cricetulus</taxon>
    </lineage>
</organism>
<evidence type="ECO:0000256" key="2">
    <source>
        <dbReference type="ARBA" id="ARBA00004846"/>
    </source>
</evidence>
<keyword evidence="8" id="KW-0443">Lipid metabolism</keyword>
<accession>A0A8C2N8G7</accession>
<dbReference type="InterPro" id="IPR020617">
    <property type="entry name" value="Thiolase_C"/>
</dbReference>
<reference evidence="22" key="1">
    <citation type="submission" date="2025-08" db="UniProtKB">
        <authorList>
            <consortium name="Ensembl"/>
        </authorList>
    </citation>
    <scope>IDENTIFICATION</scope>
</reference>
<proteinExistence type="inferred from homology"/>
<dbReference type="PROSITE" id="PS00737">
    <property type="entry name" value="THIOLASE_2"/>
    <property type="match status" value="1"/>
</dbReference>
<evidence type="ECO:0000256" key="9">
    <source>
        <dbReference type="ARBA" id="ARBA00023140"/>
    </source>
</evidence>
<protein>
    <submittedName>
        <fullName evidence="22">Uncharacterized protein</fullName>
    </submittedName>
</protein>
<dbReference type="Pfam" id="PF00108">
    <property type="entry name" value="Thiolase_N"/>
    <property type="match status" value="1"/>
</dbReference>
<dbReference type="AlphaFoldDB" id="A0A8C2N8G7"/>
<evidence type="ECO:0000256" key="6">
    <source>
        <dbReference type="ARBA" id="ARBA00022946"/>
    </source>
</evidence>
<evidence type="ECO:0000259" key="20">
    <source>
        <dbReference type="Pfam" id="PF00108"/>
    </source>
</evidence>
<name>A0A8C2N8G7_CRIGR</name>
<dbReference type="FunFam" id="3.40.47.10:FF:000035">
    <property type="entry name" value="3-ketoacyl-CoA thiolase A, peroxisomal"/>
    <property type="match status" value="1"/>
</dbReference>
<evidence type="ECO:0000256" key="16">
    <source>
        <dbReference type="ARBA" id="ARBA00049306"/>
    </source>
</evidence>
<dbReference type="Gene3D" id="3.40.47.10">
    <property type="match status" value="1"/>
</dbReference>
<comment type="pathway">
    <text evidence="2">Lipid metabolism; peroxisomal fatty acid beta-oxidation.</text>
</comment>
<dbReference type="InterPro" id="IPR020616">
    <property type="entry name" value="Thiolase_N"/>
</dbReference>
<comment type="catalytic activity">
    <reaction evidence="16">
        <text>3-oxohexadecanedioyl-CoA + CoA = tetradecanedioyl-CoA + acetyl-CoA</text>
        <dbReference type="Rhea" id="RHEA:40343"/>
        <dbReference type="ChEBI" id="CHEBI:57287"/>
        <dbReference type="ChEBI" id="CHEBI:57288"/>
        <dbReference type="ChEBI" id="CHEBI:77081"/>
        <dbReference type="ChEBI" id="CHEBI:77084"/>
    </reaction>
    <physiologicalReaction direction="left-to-right" evidence="16">
        <dbReference type="Rhea" id="RHEA:40344"/>
    </physiologicalReaction>
</comment>
<dbReference type="PANTHER" id="PTHR43853">
    <property type="entry name" value="3-KETOACYL-COA THIOLASE, PEROXISOMAL"/>
    <property type="match status" value="1"/>
</dbReference>
<dbReference type="InterPro" id="IPR016039">
    <property type="entry name" value="Thiolase-like"/>
</dbReference>
<dbReference type="GO" id="GO:0006635">
    <property type="term" value="P:fatty acid beta-oxidation"/>
    <property type="evidence" value="ECO:0007669"/>
    <property type="project" value="TreeGrafter"/>
</dbReference>
<evidence type="ECO:0000256" key="13">
    <source>
        <dbReference type="ARBA" id="ARBA00047485"/>
    </source>
</evidence>
<evidence type="ECO:0000256" key="15">
    <source>
        <dbReference type="ARBA" id="ARBA00049178"/>
    </source>
</evidence>
<comment type="catalytic activity">
    <reaction evidence="13">
        <text>tetradecanoyl-CoA + acetyl-CoA = 3-oxohexadecanoyl-CoA + CoA</text>
        <dbReference type="Rhea" id="RHEA:18161"/>
        <dbReference type="ChEBI" id="CHEBI:57287"/>
        <dbReference type="ChEBI" id="CHEBI:57288"/>
        <dbReference type="ChEBI" id="CHEBI:57349"/>
        <dbReference type="ChEBI" id="CHEBI:57385"/>
        <dbReference type="EC" id="2.3.1.155"/>
    </reaction>
    <physiologicalReaction direction="right-to-left" evidence="13">
        <dbReference type="Rhea" id="RHEA:18163"/>
    </physiologicalReaction>
</comment>
<dbReference type="SUPFAM" id="SSF53901">
    <property type="entry name" value="Thiolase-like"/>
    <property type="match status" value="2"/>
</dbReference>
<evidence type="ECO:0000256" key="12">
    <source>
        <dbReference type="ARBA" id="ARBA00037000"/>
    </source>
</evidence>
<dbReference type="InterPro" id="IPR050215">
    <property type="entry name" value="Thiolase-like_sf_Thiolase"/>
</dbReference>
<dbReference type="GO" id="GO:0005777">
    <property type="term" value="C:peroxisome"/>
    <property type="evidence" value="ECO:0007669"/>
    <property type="project" value="UniProtKB-SubCell"/>
</dbReference>
<evidence type="ECO:0000256" key="5">
    <source>
        <dbReference type="ARBA" id="ARBA00022832"/>
    </source>
</evidence>
<dbReference type="InterPro" id="IPR002155">
    <property type="entry name" value="Thiolase"/>
</dbReference>
<feature type="active site" description="Proton acceptor" evidence="18">
    <location>
        <position position="361"/>
    </location>
</feature>
<keyword evidence="5" id="KW-0276">Fatty acid metabolism</keyword>
<comment type="subunit">
    <text evidence="17">Homodimer. Interacts (via PTS2-type peroxisomal targeting signal region) with PEX7; leading to its translocation into peroxisomes.</text>
</comment>
<comment type="similarity">
    <text evidence="3 19">Belongs to the thiolase-like superfamily. Thiolase family.</text>
</comment>
<evidence type="ECO:0000256" key="17">
    <source>
        <dbReference type="ARBA" id="ARBA00064189"/>
    </source>
</evidence>
<keyword evidence="7" id="KW-0007">Acetylation</keyword>
<evidence type="ECO:0000256" key="1">
    <source>
        <dbReference type="ARBA" id="ARBA00004275"/>
    </source>
</evidence>
<evidence type="ECO:0000259" key="21">
    <source>
        <dbReference type="Pfam" id="PF02803"/>
    </source>
</evidence>
<comment type="catalytic activity">
    <reaction evidence="14">
        <text>hexanoyl-CoA + acetyl-CoA = 3-oxooctanoyl-CoA + CoA</text>
        <dbReference type="Rhea" id="RHEA:31203"/>
        <dbReference type="ChEBI" id="CHEBI:57287"/>
        <dbReference type="ChEBI" id="CHEBI:57288"/>
        <dbReference type="ChEBI" id="CHEBI:62619"/>
        <dbReference type="ChEBI" id="CHEBI:62620"/>
    </reaction>
    <physiologicalReaction direction="right-to-left" evidence="14">
        <dbReference type="Rhea" id="RHEA:31205"/>
    </physiologicalReaction>
</comment>
<evidence type="ECO:0000256" key="8">
    <source>
        <dbReference type="ARBA" id="ARBA00023098"/>
    </source>
</evidence>
<dbReference type="GO" id="GO:0050633">
    <property type="term" value="F:acetyl-CoA C-myristoyltransferase activity"/>
    <property type="evidence" value="ECO:0007669"/>
    <property type="project" value="UniProtKB-EC"/>
</dbReference>
<dbReference type="Proteomes" id="UP000694386">
    <property type="component" value="Unplaced"/>
</dbReference>
<comment type="catalytic activity">
    <reaction evidence="11">
        <text>3-oxo-(6Z,9Z,12Z,15Z,18Z,21Z)-tetracosahexaenoyl-CoA + CoA = (4Z,7Z,10Z,13Z,16Z,19Z)-docosahexaenoyl-CoA + acetyl-CoA</text>
        <dbReference type="Rhea" id="RHEA:39131"/>
        <dbReference type="ChEBI" id="CHEBI:57287"/>
        <dbReference type="ChEBI" id="CHEBI:57288"/>
        <dbReference type="ChEBI" id="CHEBI:74298"/>
        <dbReference type="ChEBI" id="CHEBI:74304"/>
    </reaction>
    <physiologicalReaction direction="left-to-right" evidence="11">
        <dbReference type="Rhea" id="RHEA:39132"/>
    </physiologicalReaction>
</comment>
<reference evidence="22" key="2">
    <citation type="submission" date="2025-09" db="UniProtKB">
        <authorList>
            <consortium name="Ensembl"/>
        </authorList>
    </citation>
    <scope>IDENTIFICATION</scope>
</reference>